<organism evidence="3 4">
    <name type="scientific">Paralcaligenes ureilyticus</name>
    <dbReference type="NCBI Taxonomy" id="627131"/>
    <lineage>
        <taxon>Bacteria</taxon>
        <taxon>Pseudomonadati</taxon>
        <taxon>Pseudomonadota</taxon>
        <taxon>Betaproteobacteria</taxon>
        <taxon>Burkholderiales</taxon>
        <taxon>Alcaligenaceae</taxon>
        <taxon>Paralcaligenes</taxon>
    </lineage>
</organism>
<dbReference type="Proteomes" id="UP000295525">
    <property type="component" value="Unassembled WGS sequence"/>
</dbReference>
<dbReference type="EMBL" id="SMAJ01000003">
    <property type="protein sequence ID" value="TCT09649.1"/>
    <property type="molecule type" value="Genomic_DNA"/>
</dbReference>
<dbReference type="InterPro" id="IPR029058">
    <property type="entry name" value="AB_hydrolase_fold"/>
</dbReference>
<evidence type="ECO:0000259" key="2">
    <source>
        <dbReference type="Pfam" id="PF00561"/>
    </source>
</evidence>
<dbReference type="Gene3D" id="3.40.50.1820">
    <property type="entry name" value="alpha/beta hydrolase"/>
    <property type="match status" value="1"/>
</dbReference>
<name>A0A4R3MBL7_9BURK</name>
<dbReference type="SUPFAM" id="SSF53474">
    <property type="entry name" value="alpha/beta-Hydrolases"/>
    <property type="match status" value="1"/>
</dbReference>
<dbReference type="PANTHER" id="PTHR43798">
    <property type="entry name" value="MONOACYLGLYCEROL LIPASE"/>
    <property type="match status" value="1"/>
</dbReference>
<dbReference type="GO" id="GO:0016787">
    <property type="term" value="F:hydrolase activity"/>
    <property type="evidence" value="ECO:0007669"/>
    <property type="project" value="UniProtKB-KW"/>
</dbReference>
<feature type="domain" description="AB hydrolase-1" evidence="2">
    <location>
        <begin position="28"/>
        <end position="263"/>
    </location>
</feature>
<comment type="caution">
    <text evidence="3">The sequence shown here is derived from an EMBL/GenBank/DDBJ whole genome shotgun (WGS) entry which is preliminary data.</text>
</comment>
<dbReference type="Pfam" id="PF00561">
    <property type="entry name" value="Abhydrolase_1"/>
    <property type="match status" value="1"/>
</dbReference>
<protein>
    <submittedName>
        <fullName evidence="3">Pimeloyl-ACP methyl ester carboxylesterase</fullName>
    </submittedName>
</protein>
<reference evidence="3 4" key="1">
    <citation type="submission" date="2019-03" db="EMBL/GenBank/DDBJ databases">
        <title>Genomic Encyclopedia of Type Strains, Phase IV (KMG-IV): sequencing the most valuable type-strain genomes for metagenomic binning, comparative biology and taxonomic classification.</title>
        <authorList>
            <person name="Goeker M."/>
        </authorList>
    </citation>
    <scope>NUCLEOTIDE SEQUENCE [LARGE SCALE GENOMIC DNA]</scope>
    <source>
        <strain evidence="3 4">DSM 24591</strain>
    </source>
</reference>
<dbReference type="InterPro" id="IPR000073">
    <property type="entry name" value="AB_hydrolase_1"/>
</dbReference>
<gene>
    <name evidence="3" type="ORF">EDC26_103268</name>
</gene>
<evidence type="ECO:0000256" key="1">
    <source>
        <dbReference type="ARBA" id="ARBA00022801"/>
    </source>
</evidence>
<proteinExistence type="predicted"/>
<dbReference type="AlphaFoldDB" id="A0A4R3MBL7"/>
<dbReference type="InterPro" id="IPR050266">
    <property type="entry name" value="AB_hydrolase_sf"/>
</dbReference>
<keyword evidence="1" id="KW-0378">Hydrolase</keyword>
<dbReference type="RefSeq" id="WP_243700802.1">
    <property type="nucleotide sequence ID" value="NZ_SMAJ01000003.1"/>
</dbReference>
<accession>A0A4R3MBL7</accession>
<sequence length="303" mass="34206">MMEEIRSGFFTSNGGVKLYYQDVGSGVPIVFVHEFAGDYRSWEPQVRYFSHRFRVITFNARGYPPSDVPTDSASYSLDLAVDDIAQLLHHLEISDAHIVGFSMGSFSSLFFGMRHPELARSVTPVCCGYGAEKGWDEIHKRNFFEFADLLEDPATASTASDQYATGSTRVQFRLKDPRGWSEFAAQFRMLSCVGRAMTLRYVVAARPSVLDFAESFRKMTVPVLLITGDEDEQTLMPGVFMKKHIPTAGFCVLPRIGHTLNLEEPALFNAMLYDFISSIELGTWQPRDPRTFATTQYLEQSDH</sequence>
<dbReference type="PANTHER" id="PTHR43798:SF31">
    <property type="entry name" value="AB HYDROLASE SUPERFAMILY PROTEIN YCLE"/>
    <property type="match status" value="1"/>
</dbReference>
<evidence type="ECO:0000313" key="4">
    <source>
        <dbReference type="Proteomes" id="UP000295525"/>
    </source>
</evidence>
<keyword evidence="4" id="KW-1185">Reference proteome</keyword>
<dbReference type="GO" id="GO:0016020">
    <property type="term" value="C:membrane"/>
    <property type="evidence" value="ECO:0007669"/>
    <property type="project" value="TreeGrafter"/>
</dbReference>
<evidence type="ECO:0000313" key="3">
    <source>
        <dbReference type="EMBL" id="TCT09649.1"/>
    </source>
</evidence>